<organism evidence="2 3">
    <name type="scientific">Plantactinospora soyae</name>
    <dbReference type="NCBI Taxonomy" id="1544732"/>
    <lineage>
        <taxon>Bacteria</taxon>
        <taxon>Bacillati</taxon>
        <taxon>Actinomycetota</taxon>
        <taxon>Actinomycetes</taxon>
        <taxon>Micromonosporales</taxon>
        <taxon>Micromonosporaceae</taxon>
        <taxon>Plantactinospora</taxon>
    </lineage>
</organism>
<dbReference type="AlphaFoldDB" id="A0A927M5G2"/>
<feature type="transmembrane region" description="Helical" evidence="1">
    <location>
        <begin position="98"/>
        <end position="117"/>
    </location>
</feature>
<gene>
    <name evidence="2" type="ORF">H4W31_002813</name>
</gene>
<dbReference type="EMBL" id="JADBEB010000001">
    <property type="protein sequence ID" value="MBE1487175.1"/>
    <property type="molecule type" value="Genomic_DNA"/>
</dbReference>
<accession>A0A927M5G2</accession>
<sequence length="132" mass="13981">MTSVPEPLPGSLRWAVWLLRAEGIALGLLTVFLLYATLRETASLVGGLFVTVFALAGAATLWALAVALGRRRTIARAPAIVLQFMLVPIGYYMIQGGLVWLGVPLIVLGLLVCGLLLTGPTNRALGLDAERA</sequence>
<reference evidence="2" key="1">
    <citation type="submission" date="2020-10" db="EMBL/GenBank/DDBJ databases">
        <title>Sequencing the genomes of 1000 actinobacteria strains.</title>
        <authorList>
            <person name="Klenk H.-P."/>
        </authorList>
    </citation>
    <scope>NUCLEOTIDE SEQUENCE</scope>
    <source>
        <strain evidence="2">DSM 46832</strain>
    </source>
</reference>
<keyword evidence="3" id="KW-1185">Reference proteome</keyword>
<keyword evidence="1" id="KW-1133">Transmembrane helix</keyword>
<protein>
    <submittedName>
        <fullName evidence="2">Uncharacterized protein</fullName>
    </submittedName>
</protein>
<evidence type="ECO:0000313" key="3">
    <source>
        <dbReference type="Proteomes" id="UP000649753"/>
    </source>
</evidence>
<feature type="transmembrane region" description="Helical" evidence="1">
    <location>
        <begin position="44"/>
        <end position="67"/>
    </location>
</feature>
<dbReference type="RefSeq" id="WP_192767065.1">
    <property type="nucleotide sequence ID" value="NZ_JADBEB010000001.1"/>
</dbReference>
<name>A0A927M5G2_9ACTN</name>
<keyword evidence="1" id="KW-0812">Transmembrane</keyword>
<comment type="caution">
    <text evidence="2">The sequence shown here is derived from an EMBL/GenBank/DDBJ whole genome shotgun (WGS) entry which is preliminary data.</text>
</comment>
<dbReference type="Proteomes" id="UP000649753">
    <property type="component" value="Unassembled WGS sequence"/>
</dbReference>
<feature type="transmembrane region" description="Helical" evidence="1">
    <location>
        <begin position="12"/>
        <end position="38"/>
    </location>
</feature>
<proteinExistence type="predicted"/>
<keyword evidence="1" id="KW-0472">Membrane</keyword>
<evidence type="ECO:0000313" key="2">
    <source>
        <dbReference type="EMBL" id="MBE1487175.1"/>
    </source>
</evidence>
<evidence type="ECO:0000256" key="1">
    <source>
        <dbReference type="SAM" id="Phobius"/>
    </source>
</evidence>